<comment type="caution">
    <text evidence="1">The sequence shown here is derived from an EMBL/GenBank/DDBJ whole genome shotgun (WGS) entry which is preliminary data.</text>
</comment>
<protein>
    <recommendedName>
        <fullName evidence="3">NlpC/P60 domain-containing protein</fullName>
    </recommendedName>
</protein>
<gene>
    <name evidence="1" type="ORF">ABIC55_003971</name>
</gene>
<evidence type="ECO:0000313" key="2">
    <source>
        <dbReference type="Proteomes" id="UP001549104"/>
    </source>
</evidence>
<accession>A0ABV2KFP4</accession>
<evidence type="ECO:0008006" key="3">
    <source>
        <dbReference type="Google" id="ProtNLM"/>
    </source>
</evidence>
<dbReference type="EMBL" id="JBEPME010000006">
    <property type="protein sequence ID" value="MET3658853.1"/>
    <property type="molecule type" value="Genomic_DNA"/>
</dbReference>
<organism evidence="1 2">
    <name type="scientific">Sporosarcina psychrophila</name>
    <name type="common">Bacillus psychrophilus</name>
    <dbReference type="NCBI Taxonomy" id="1476"/>
    <lineage>
        <taxon>Bacteria</taxon>
        <taxon>Bacillati</taxon>
        <taxon>Bacillota</taxon>
        <taxon>Bacilli</taxon>
        <taxon>Bacillales</taxon>
        <taxon>Caryophanaceae</taxon>
        <taxon>Sporosarcina</taxon>
    </lineage>
</organism>
<name>A0ABV2KFP4_SPOPS</name>
<reference evidence="1 2" key="1">
    <citation type="submission" date="2024-06" db="EMBL/GenBank/DDBJ databases">
        <title>Sorghum-associated microbial communities from plants grown in Nebraska, USA.</title>
        <authorList>
            <person name="Schachtman D."/>
        </authorList>
    </citation>
    <scope>NUCLEOTIDE SEQUENCE [LARGE SCALE GENOMIC DNA]</scope>
    <source>
        <strain evidence="1 2">1288</strain>
    </source>
</reference>
<dbReference type="RefSeq" id="WP_354314465.1">
    <property type="nucleotide sequence ID" value="NZ_JBEPME010000006.1"/>
</dbReference>
<keyword evidence="2" id="KW-1185">Reference proteome</keyword>
<sequence length="291" mass="34810">MKIKPTKKDLLSWMDSYVPEKDLFFISKELLNNEIDFTDVLLMPIDEFYNHSTYGQVNYVNGYEYWNIKNAQYVIIAEKEWIEIISEEEKQLILNSQVLSERGLVLPVTFIHETEKIPSSYVVNGHVVIQRSMWEKLDESFKEQLLTTVVYEWWDKGEYEESPKSLPSFLKPFANTFGHFQGANCLAAVLFAISKGKQEWFIYEWIHQKTFLEKLKQYHYEEFLDEGLHQADIVIWKDENAIIQHAAYYIGEELYFNKHGQTMFNPWKILSKEQLYKEWEHLTLGKYRQRN</sequence>
<dbReference type="Proteomes" id="UP001549104">
    <property type="component" value="Unassembled WGS sequence"/>
</dbReference>
<evidence type="ECO:0000313" key="1">
    <source>
        <dbReference type="EMBL" id="MET3658853.1"/>
    </source>
</evidence>
<proteinExistence type="predicted"/>